<dbReference type="Pfam" id="PF04397">
    <property type="entry name" value="LytTR"/>
    <property type="match status" value="1"/>
</dbReference>
<evidence type="ECO:0000256" key="1">
    <source>
        <dbReference type="ARBA" id="ARBA00023012"/>
    </source>
</evidence>
<keyword evidence="2" id="KW-0597">Phosphoprotein</keyword>
<dbReference type="InterPro" id="IPR011006">
    <property type="entry name" value="CheY-like_superfamily"/>
</dbReference>
<dbReference type="Proteomes" id="UP000236721">
    <property type="component" value="Unassembled WGS sequence"/>
</dbReference>
<dbReference type="Pfam" id="PF00072">
    <property type="entry name" value="Response_reg"/>
    <property type="match status" value="1"/>
</dbReference>
<dbReference type="InterPro" id="IPR046947">
    <property type="entry name" value="LytR-like"/>
</dbReference>
<dbReference type="Gene3D" id="2.40.50.1020">
    <property type="entry name" value="LytTr DNA-binding domain"/>
    <property type="match status" value="1"/>
</dbReference>
<protein>
    <submittedName>
        <fullName evidence="5">Two component transcriptional regulator, LytTR family</fullName>
    </submittedName>
</protein>
<dbReference type="EMBL" id="FNVG01000002">
    <property type="protein sequence ID" value="SEF57230.1"/>
    <property type="molecule type" value="Genomic_DNA"/>
</dbReference>
<feature type="domain" description="HTH LytTR-type" evidence="4">
    <location>
        <begin position="129"/>
        <end position="240"/>
    </location>
</feature>
<evidence type="ECO:0000313" key="6">
    <source>
        <dbReference type="Proteomes" id="UP000236721"/>
    </source>
</evidence>
<keyword evidence="1" id="KW-0902">Two-component regulatory system</keyword>
<dbReference type="GO" id="GO:0000156">
    <property type="term" value="F:phosphorelay response regulator activity"/>
    <property type="evidence" value="ECO:0007669"/>
    <property type="project" value="InterPro"/>
</dbReference>
<feature type="domain" description="Response regulatory" evidence="3">
    <location>
        <begin position="3"/>
        <end position="115"/>
    </location>
</feature>
<dbReference type="RefSeq" id="WP_244183001.1">
    <property type="nucleotide sequence ID" value="NZ_FNVG01000002.1"/>
</dbReference>
<organism evidence="5 6">
    <name type="scientific">Vibrio hangzhouensis</name>
    <dbReference type="NCBI Taxonomy" id="462991"/>
    <lineage>
        <taxon>Bacteria</taxon>
        <taxon>Pseudomonadati</taxon>
        <taxon>Pseudomonadota</taxon>
        <taxon>Gammaproteobacteria</taxon>
        <taxon>Vibrionales</taxon>
        <taxon>Vibrionaceae</taxon>
        <taxon>Vibrio</taxon>
    </lineage>
</organism>
<feature type="modified residue" description="4-aspartylphosphate" evidence="2">
    <location>
        <position position="54"/>
    </location>
</feature>
<sequence length="240" mass="27134">MYRVLLIDDEPAATHALKRSLASFSEIEVIGSYNNPQQGIEAICQQTPDIVFMDIEMPGLDGFMVAKATEHVPYHLVYVTAYSEHALNAFETKVVDYLLKPVRQTRLERCFEKIKSLPPLVSPAVEPEILVNDGKTTYRLTESDISYIESIGRYQQVNLTSSGQRKFQLQTIVTEETMTNFETELGPEHFLRVHRSFIVNVSLITQIQREARNTLISLSGVGQSIPVARAKVSIVNEYLK</sequence>
<dbReference type="PANTHER" id="PTHR37299">
    <property type="entry name" value="TRANSCRIPTIONAL REGULATOR-RELATED"/>
    <property type="match status" value="1"/>
</dbReference>
<accession>A0A1H5T360</accession>
<dbReference type="AlphaFoldDB" id="A0A1H5T360"/>
<reference evidence="6" key="1">
    <citation type="submission" date="2016-10" db="EMBL/GenBank/DDBJ databases">
        <authorList>
            <person name="Varghese N."/>
            <person name="Submissions S."/>
        </authorList>
    </citation>
    <scope>NUCLEOTIDE SEQUENCE [LARGE SCALE GENOMIC DNA]</scope>
    <source>
        <strain evidence="6">CGMCC 1.7062</strain>
    </source>
</reference>
<dbReference type="PROSITE" id="PS50930">
    <property type="entry name" value="HTH_LYTTR"/>
    <property type="match status" value="1"/>
</dbReference>
<dbReference type="PROSITE" id="PS50110">
    <property type="entry name" value="RESPONSE_REGULATORY"/>
    <property type="match status" value="1"/>
</dbReference>
<keyword evidence="6" id="KW-1185">Reference proteome</keyword>
<dbReference type="SMART" id="SM00850">
    <property type="entry name" value="LytTR"/>
    <property type="match status" value="1"/>
</dbReference>
<dbReference type="PANTHER" id="PTHR37299:SF1">
    <property type="entry name" value="STAGE 0 SPORULATION PROTEIN A HOMOLOG"/>
    <property type="match status" value="1"/>
</dbReference>
<dbReference type="InterPro" id="IPR001789">
    <property type="entry name" value="Sig_transdc_resp-reg_receiver"/>
</dbReference>
<dbReference type="Gene3D" id="3.40.50.2300">
    <property type="match status" value="1"/>
</dbReference>
<dbReference type="SUPFAM" id="SSF52172">
    <property type="entry name" value="CheY-like"/>
    <property type="match status" value="1"/>
</dbReference>
<evidence type="ECO:0000313" key="5">
    <source>
        <dbReference type="EMBL" id="SEF57230.1"/>
    </source>
</evidence>
<evidence type="ECO:0000256" key="2">
    <source>
        <dbReference type="PROSITE-ProRule" id="PRU00169"/>
    </source>
</evidence>
<dbReference type="InterPro" id="IPR007492">
    <property type="entry name" value="LytTR_DNA-bd_dom"/>
</dbReference>
<gene>
    <name evidence="5" type="ORF">SAMN04488244_102106</name>
</gene>
<evidence type="ECO:0000259" key="3">
    <source>
        <dbReference type="PROSITE" id="PS50110"/>
    </source>
</evidence>
<dbReference type="SMART" id="SM00448">
    <property type="entry name" value="REC"/>
    <property type="match status" value="1"/>
</dbReference>
<evidence type="ECO:0000259" key="4">
    <source>
        <dbReference type="PROSITE" id="PS50930"/>
    </source>
</evidence>
<name>A0A1H5T360_9VIBR</name>
<proteinExistence type="predicted"/>
<dbReference type="GO" id="GO:0003677">
    <property type="term" value="F:DNA binding"/>
    <property type="evidence" value="ECO:0007669"/>
    <property type="project" value="InterPro"/>
</dbReference>